<dbReference type="SUPFAM" id="SSF57903">
    <property type="entry name" value="FYVE/PHD zinc finger"/>
    <property type="match status" value="1"/>
</dbReference>
<keyword evidence="2 4" id="KW-0863">Zinc-finger</keyword>
<dbReference type="InterPro" id="IPR043021">
    <property type="entry name" value="GCM_small"/>
</dbReference>
<protein>
    <recommendedName>
        <fullName evidence="10">Zinc finger PHD-type domain-containing protein</fullName>
    </recommendedName>
</protein>
<dbReference type="SMART" id="SM00249">
    <property type="entry name" value="PHD"/>
    <property type="match status" value="1"/>
</dbReference>
<dbReference type="InterPro" id="IPR003902">
    <property type="entry name" value="Tscrpt_reg_GCM"/>
</dbReference>
<dbReference type="CDD" id="cd15489">
    <property type="entry name" value="PHD_SF"/>
    <property type="match status" value="1"/>
</dbReference>
<dbReference type="Gene3D" id="3.30.40.10">
    <property type="entry name" value="Zinc/RING finger domain, C3HC4 (zinc finger)"/>
    <property type="match status" value="1"/>
</dbReference>
<dbReference type="GO" id="GO:0003677">
    <property type="term" value="F:DNA binding"/>
    <property type="evidence" value="ECO:0007669"/>
    <property type="project" value="InterPro"/>
</dbReference>
<evidence type="ECO:0000313" key="9">
    <source>
        <dbReference type="Proteomes" id="UP001295794"/>
    </source>
</evidence>
<evidence type="ECO:0000256" key="4">
    <source>
        <dbReference type="PROSITE-ProRule" id="PRU00146"/>
    </source>
</evidence>
<accession>A0AAD2H0I5</accession>
<reference evidence="8" key="1">
    <citation type="submission" date="2023-11" db="EMBL/GenBank/DDBJ databases">
        <authorList>
            <person name="De Vega J J."/>
            <person name="De Vega J J."/>
        </authorList>
    </citation>
    <scope>NUCLEOTIDE SEQUENCE</scope>
</reference>
<keyword evidence="9" id="KW-1185">Reference proteome</keyword>
<evidence type="ECO:0000313" key="8">
    <source>
        <dbReference type="EMBL" id="CAK5266707.1"/>
    </source>
</evidence>
<evidence type="ECO:0008006" key="10">
    <source>
        <dbReference type="Google" id="ProtNLM"/>
    </source>
</evidence>
<feature type="domain" description="GCM" evidence="7">
    <location>
        <begin position="179"/>
        <end position="340"/>
    </location>
</feature>
<dbReference type="Pfam" id="PF03615">
    <property type="entry name" value="GCM"/>
    <property type="match status" value="1"/>
</dbReference>
<feature type="region of interest" description="Disordered" evidence="5">
    <location>
        <begin position="262"/>
        <end position="281"/>
    </location>
</feature>
<evidence type="ECO:0000259" key="7">
    <source>
        <dbReference type="PROSITE" id="PS50807"/>
    </source>
</evidence>
<feature type="compositionally biased region" description="Basic residues" evidence="5">
    <location>
        <begin position="1745"/>
        <end position="1758"/>
    </location>
</feature>
<proteinExistence type="predicted"/>
<keyword evidence="3" id="KW-0862">Zinc</keyword>
<dbReference type="InterPro" id="IPR036115">
    <property type="entry name" value="GCM_dom_sf"/>
</dbReference>
<dbReference type="InterPro" id="IPR001965">
    <property type="entry name" value="Znf_PHD"/>
</dbReference>
<dbReference type="GO" id="GO:0006355">
    <property type="term" value="P:regulation of DNA-templated transcription"/>
    <property type="evidence" value="ECO:0007669"/>
    <property type="project" value="InterPro"/>
</dbReference>
<feature type="domain" description="PHD-type" evidence="6">
    <location>
        <begin position="1314"/>
        <end position="1375"/>
    </location>
</feature>
<feature type="region of interest" description="Disordered" evidence="5">
    <location>
        <begin position="1246"/>
        <end position="1314"/>
    </location>
</feature>
<evidence type="ECO:0000256" key="5">
    <source>
        <dbReference type="SAM" id="MobiDB-lite"/>
    </source>
</evidence>
<dbReference type="Gene3D" id="3.30.70.3530">
    <property type="entry name" value="GCM motif"/>
    <property type="match status" value="1"/>
</dbReference>
<gene>
    <name evidence="8" type="ORF">MYCIT1_LOCUS8616</name>
</gene>
<feature type="compositionally biased region" description="Basic and acidic residues" evidence="5">
    <location>
        <begin position="1278"/>
        <end position="1288"/>
    </location>
</feature>
<dbReference type="Gene3D" id="2.20.25.670">
    <property type="entry name" value="GCM domain, large subdomain"/>
    <property type="match status" value="1"/>
</dbReference>
<evidence type="ECO:0000256" key="1">
    <source>
        <dbReference type="ARBA" id="ARBA00022723"/>
    </source>
</evidence>
<comment type="caution">
    <text evidence="8">The sequence shown here is derived from an EMBL/GenBank/DDBJ whole genome shotgun (WGS) entry which is preliminary data.</text>
</comment>
<dbReference type="GO" id="GO:0008270">
    <property type="term" value="F:zinc ion binding"/>
    <property type="evidence" value="ECO:0007669"/>
    <property type="project" value="UniProtKB-KW"/>
</dbReference>
<organism evidence="8 9">
    <name type="scientific">Mycena citricolor</name>
    <dbReference type="NCBI Taxonomy" id="2018698"/>
    <lineage>
        <taxon>Eukaryota</taxon>
        <taxon>Fungi</taxon>
        <taxon>Dikarya</taxon>
        <taxon>Basidiomycota</taxon>
        <taxon>Agaricomycotina</taxon>
        <taxon>Agaricomycetes</taxon>
        <taxon>Agaricomycetidae</taxon>
        <taxon>Agaricales</taxon>
        <taxon>Marasmiineae</taxon>
        <taxon>Mycenaceae</taxon>
        <taxon>Mycena</taxon>
    </lineage>
</organism>
<dbReference type="InterPro" id="IPR013083">
    <property type="entry name" value="Znf_RING/FYVE/PHD"/>
</dbReference>
<keyword evidence="1" id="KW-0479">Metal-binding</keyword>
<evidence type="ECO:0000256" key="3">
    <source>
        <dbReference type="ARBA" id="ARBA00022833"/>
    </source>
</evidence>
<dbReference type="EMBL" id="CAVNYO010000110">
    <property type="protein sequence ID" value="CAK5266707.1"/>
    <property type="molecule type" value="Genomic_DNA"/>
</dbReference>
<evidence type="ECO:0000259" key="6">
    <source>
        <dbReference type="PROSITE" id="PS50016"/>
    </source>
</evidence>
<dbReference type="InterPro" id="IPR043020">
    <property type="entry name" value="GCM_large"/>
</dbReference>
<feature type="compositionally biased region" description="Basic and acidic residues" evidence="5">
    <location>
        <begin position="269"/>
        <end position="281"/>
    </location>
</feature>
<dbReference type="PROSITE" id="PS50807">
    <property type="entry name" value="GCM"/>
    <property type="match status" value="1"/>
</dbReference>
<name>A0AAD2H0I5_9AGAR</name>
<evidence type="ECO:0000256" key="2">
    <source>
        <dbReference type="ARBA" id="ARBA00022771"/>
    </source>
</evidence>
<dbReference type="PROSITE" id="PS50016">
    <property type="entry name" value="ZF_PHD_2"/>
    <property type="match status" value="1"/>
</dbReference>
<feature type="region of interest" description="Disordered" evidence="5">
    <location>
        <begin position="1674"/>
        <end position="1758"/>
    </location>
</feature>
<dbReference type="Proteomes" id="UP001295794">
    <property type="component" value="Unassembled WGS sequence"/>
</dbReference>
<feature type="compositionally biased region" description="Pro residues" evidence="5">
    <location>
        <begin position="1258"/>
        <end position="1271"/>
    </location>
</feature>
<dbReference type="SUPFAM" id="SSF90073">
    <property type="entry name" value="GCM domain"/>
    <property type="match status" value="1"/>
</dbReference>
<sequence length="1758" mass="197430">MIFDRLRRFFGWSSAPEPVPAQPQTNTFQPPFAPGFHPWGSFYGQMPYPAHPSTPGSLPGPQNQYMPPPSSAPAVFAFGTSAGQPGIAPQIVHGGADGSTTAEQSIGVGGGFSTGYPAQYHAPPWPMYPPPPFSYPPHPFLPPYPPHPFLPPYPAFPYPGMSPFPMAPALTQASAQTGVAATTSSRIETLPDNAAIPSVRFPNGNFKVDFPVREMPEEWSDQGWAWRSSGSRKNEVPHYAYQCNKRSCLGVLICVCRDGNGKPSRPIRPKKDNASRAAHQNERCRHCKANLSLMECDATWITYYYEDDDHVEHVVGQHYGDHEHPRPPTTKLTAADERQLDTLVRHNPSQTAQQLRVAAEPNQTSIGDITAVLRDPRKARFEVEKSRVRNGLVVPGKARQIGFDLLDTVSQFEEMFPTSFIIKSEFINRQYVVMQTPFMRDVLLRDQIYSWTEETLEIETGRHGIPTDGSHDFFKRGVLITSLVFSVVLLRWVPILYTWIGKLDEDHHQQHFYQLLSSIAEVCVQGMGRELNPQLFSSVLDFSIAQRKGFLSAFVEVMCARIPAWNSLGAAARAAEENRLREVGETLLKGCSVHWKRSLHKIRDVVDQRKSFRFETLIRVLEGENTTVEELQSAVDELNVDYAELRPWFTWWIQPGIGSMIFPALRKMPAELHARIPDTTNPAESSHWLLYRAAGVKHDLMEGIRRLYVFQLDTEKTYDAVKAGFVNPKFAGTRPKPKTHTQWHENDGRAPDTVTRLKAIAEADQKNASESASLTLDERIKAFDPSKAPIVASKAPVSRVSDLELISYTWDNNSCFLDSSLEAMFRAFALLTPTRRDQLLTLIRTDARETTLRDIFEHFWTRGVGSGLFRTKKSSDAAKRELTATCFFGQSRAKLLLHRRWDGGNLVEGQQGCARTWLNQMIRMETSLTVQSHFGLSFRVNLTCASGPQHDISQFVHPISEFGLNFDDMVIAQSFVDPEYGAPTISNYLAHFIPRDLSRGSAHPPLHKMTAVPCGEETECTAMVTSITIEFPTLLRIGATQLDQMMDKNGRWTWKGVECVAPRFLHEFQIGAVAYKMAAMVKYHRLSREVGHFTTLVVMNEAVYNYDDTADGGILREFGRPPDIEQIDSNTVYALYVRTTDEFRFTRSLEDIALDFSRIPSEIPDYIRDSPSPATKRADIHIARTNTDPPQLQTSITPHVFEPMDEDEESVIDQLEVDALVHRQSSEPLAESSGDIERMILDTLESSPADGRGQALPFPAPSPRRPVPPRLPTITTLETHDSALKGDSDWDSDDLDAGPRPEVPSSQGSDSLNHLRCDGCGEELEDADDSAKAEGTDIVQCGGSCRTWSHVECLNSSIDWTADQVRFLCKECDVPRPGSILAVAFPSINEPLDVANRYFPAVLIQRHIDRRGQREEYEFYWSRYVDGIPGAPDASQTFYLPRQSVIYYQRLLGSFHIPENKIGQIRIPFYHNPASEVHEGSELSRIFSGALDGIAEVIHEWDMDVHPVVKAWQEVKDVARKKKKKADSHLWIRDTLRLRFTAELDQLVGDALAALMRHPTLRDVVYTLRRDRINSVGFVLLHLLHMQRELGEPLDLGGSTFADFSADMIQSRWGEVDEVQVVLFGIRKSRADRAYGTDIAAFRRSHSIYSADMIDPFYYRVAGSANLEAENPVHPIPVVLPPGDATDEEQVGEQKPRPRPKPRARNAAARAQDNETDLGAGAEQARPAKRAKRMRQVTTTVTTVTKKKGRAGRGTKRN</sequence>
<dbReference type="InterPro" id="IPR011011">
    <property type="entry name" value="Znf_FYVE_PHD"/>
</dbReference>
<dbReference type="InterPro" id="IPR019787">
    <property type="entry name" value="Znf_PHD-finger"/>
</dbReference>